<proteinExistence type="predicted"/>
<keyword evidence="1" id="KW-1133">Transmembrane helix</keyword>
<dbReference type="AlphaFoldDB" id="A0A918L1C7"/>
<evidence type="ECO:0000313" key="2">
    <source>
        <dbReference type="EMBL" id="GGR73791.1"/>
    </source>
</evidence>
<organism evidence="2 3">
    <name type="scientific">Streptomyces humidus</name>
    <dbReference type="NCBI Taxonomy" id="52259"/>
    <lineage>
        <taxon>Bacteria</taxon>
        <taxon>Bacillati</taxon>
        <taxon>Actinomycetota</taxon>
        <taxon>Actinomycetes</taxon>
        <taxon>Kitasatosporales</taxon>
        <taxon>Streptomycetaceae</taxon>
        <taxon>Streptomyces</taxon>
    </lineage>
</organism>
<keyword evidence="1" id="KW-0472">Membrane</keyword>
<reference evidence="2" key="1">
    <citation type="journal article" date="2014" name="Int. J. Syst. Evol. Microbiol.">
        <title>Complete genome sequence of Corynebacterium casei LMG S-19264T (=DSM 44701T), isolated from a smear-ripened cheese.</title>
        <authorList>
            <consortium name="US DOE Joint Genome Institute (JGI-PGF)"/>
            <person name="Walter F."/>
            <person name="Albersmeier A."/>
            <person name="Kalinowski J."/>
            <person name="Ruckert C."/>
        </authorList>
    </citation>
    <scope>NUCLEOTIDE SEQUENCE</scope>
    <source>
        <strain evidence="2">JCM 4386</strain>
    </source>
</reference>
<feature type="transmembrane region" description="Helical" evidence="1">
    <location>
        <begin position="12"/>
        <end position="33"/>
    </location>
</feature>
<sequence>MIGLVIRVLPFWVREPLLVLVGVPFSGLLFYAGVRDHEWIGVGLGAAVAVFTAVRVHTINRAFKARRRLKEVETMARVEGVKRIEGI</sequence>
<evidence type="ECO:0000256" key="1">
    <source>
        <dbReference type="SAM" id="Phobius"/>
    </source>
</evidence>
<dbReference type="EMBL" id="BMTL01000004">
    <property type="protein sequence ID" value="GGR73791.1"/>
    <property type="molecule type" value="Genomic_DNA"/>
</dbReference>
<evidence type="ECO:0000313" key="3">
    <source>
        <dbReference type="Proteomes" id="UP000606194"/>
    </source>
</evidence>
<name>A0A918L1C7_9ACTN</name>
<comment type="caution">
    <text evidence="2">The sequence shown here is derived from an EMBL/GenBank/DDBJ whole genome shotgun (WGS) entry which is preliminary data.</text>
</comment>
<reference evidence="2" key="2">
    <citation type="submission" date="2020-09" db="EMBL/GenBank/DDBJ databases">
        <authorList>
            <person name="Sun Q."/>
            <person name="Ohkuma M."/>
        </authorList>
    </citation>
    <scope>NUCLEOTIDE SEQUENCE</scope>
    <source>
        <strain evidence="2">JCM 4386</strain>
    </source>
</reference>
<dbReference type="RefSeq" id="WP_190148094.1">
    <property type="nucleotide sequence ID" value="NZ_BMTL01000004.1"/>
</dbReference>
<gene>
    <name evidence="2" type="ORF">GCM10010269_10930</name>
</gene>
<accession>A0A918L1C7</accession>
<protein>
    <submittedName>
        <fullName evidence="2">Uncharacterized protein</fullName>
    </submittedName>
</protein>
<feature type="transmembrane region" description="Helical" evidence="1">
    <location>
        <begin position="39"/>
        <end position="58"/>
    </location>
</feature>
<keyword evidence="1" id="KW-0812">Transmembrane</keyword>
<dbReference type="Proteomes" id="UP000606194">
    <property type="component" value="Unassembled WGS sequence"/>
</dbReference>
<keyword evidence="3" id="KW-1185">Reference proteome</keyword>